<comment type="caution">
    <text evidence="7">The sequence shown here is derived from an EMBL/GenBank/DDBJ whole genome shotgun (WGS) entry which is preliminary data.</text>
</comment>
<gene>
    <name evidence="7" type="ORF">GB883_00525</name>
</gene>
<reference evidence="7 8" key="1">
    <citation type="submission" date="2019-10" db="EMBL/GenBank/DDBJ databases">
        <title>Georgenia wutianyii sp. nov. and Georgenia yuyongxinii sp. nov. isolated from plateau pika (Ochotona curzoniae) in the Qinghai-Tibet plateau of China.</title>
        <authorList>
            <person name="Tian Z."/>
        </authorList>
    </citation>
    <scope>NUCLEOTIDE SEQUENCE [LARGE SCALE GENOMIC DNA]</scope>
    <source>
        <strain evidence="7 8">DSM 21501</strain>
    </source>
</reference>
<feature type="transmembrane region" description="Helical" evidence="5">
    <location>
        <begin position="70"/>
        <end position="88"/>
    </location>
</feature>
<evidence type="ECO:0000313" key="7">
    <source>
        <dbReference type="EMBL" id="KAE8766154.1"/>
    </source>
</evidence>
<dbReference type="AlphaFoldDB" id="A0A7J5UV35"/>
<comment type="subcellular location">
    <subcellularLocation>
        <location evidence="1">Cell membrane</location>
        <topology evidence="1">Multi-pass membrane protein</topology>
    </subcellularLocation>
</comment>
<feature type="transmembrane region" description="Helical" evidence="5">
    <location>
        <begin position="327"/>
        <end position="347"/>
    </location>
</feature>
<feature type="transmembrane region" description="Helical" evidence="5">
    <location>
        <begin position="126"/>
        <end position="146"/>
    </location>
</feature>
<evidence type="ECO:0000256" key="4">
    <source>
        <dbReference type="ARBA" id="ARBA00023136"/>
    </source>
</evidence>
<feature type="transmembrane region" description="Helical" evidence="5">
    <location>
        <begin position="34"/>
        <end position="58"/>
    </location>
</feature>
<dbReference type="GO" id="GO:0022857">
    <property type="term" value="F:transmembrane transporter activity"/>
    <property type="evidence" value="ECO:0007669"/>
    <property type="project" value="InterPro"/>
</dbReference>
<protein>
    <submittedName>
        <fullName evidence="7">MFS transporter</fullName>
    </submittedName>
</protein>
<feature type="transmembrane region" description="Helical" evidence="5">
    <location>
        <begin position="491"/>
        <end position="508"/>
    </location>
</feature>
<evidence type="ECO:0000256" key="2">
    <source>
        <dbReference type="ARBA" id="ARBA00022692"/>
    </source>
</evidence>
<evidence type="ECO:0000259" key="6">
    <source>
        <dbReference type="PROSITE" id="PS50850"/>
    </source>
</evidence>
<dbReference type="Gene3D" id="1.20.1250.20">
    <property type="entry name" value="MFS general substrate transporter like domains"/>
    <property type="match status" value="1"/>
</dbReference>
<keyword evidence="3 5" id="KW-1133">Transmembrane helix</keyword>
<dbReference type="GO" id="GO:0005886">
    <property type="term" value="C:plasma membrane"/>
    <property type="evidence" value="ECO:0007669"/>
    <property type="project" value="UniProtKB-SubCell"/>
</dbReference>
<feature type="transmembrane region" description="Helical" evidence="5">
    <location>
        <begin position="387"/>
        <end position="409"/>
    </location>
</feature>
<dbReference type="Gene3D" id="1.20.1720.10">
    <property type="entry name" value="Multidrug resistance protein D"/>
    <property type="match status" value="1"/>
</dbReference>
<evidence type="ECO:0000256" key="1">
    <source>
        <dbReference type="ARBA" id="ARBA00004651"/>
    </source>
</evidence>
<evidence type="ECO:0000256" key="5">
    <source>
        <dbReference type="SAM" id="Phobius"/>
    </source>
</evidence>
<accession>A0A7J5UV35</accession>
<dbReference type="CDD" id="cd17321">
    <property type="entry name" value="MFS_MMR_MDR_like"/>
    <property type="match status" value="1"/>
</dbReference>
<feature type="transmembrane region" description="Helical" evidence="5">
    <location>
        <begin position="415"/>
        <end position="433"/>
    </location>
</feature>
<feature type="transmembrane region" description="Helical" evidence="5">
    <location>
        <begin position="258"/>
        <end position="275"/>
    </location>
</feature>
<dbReference type="PANTHER" id="PTHR42718">
    <property type="entry name" value="MAJOR FACILITATOR SUPERFAMILY MULTIDRUG TRANSPORTER MFSC"/>
    <property type="match status" value="1"/>
</dbReference>
<dbReference type="Pfam" id="PF07690">
    <property type="entry name" value="MFS_1"/>
    <property type="match status" value="1"/>
</dbReference>
<dbReference type="InterPro" id="IPR011701">
    <property type="entry name" value="MFS"/>
</dbReference>
<dbReference type="PANTHER" id="PTHR42718:SF39">
    <property type="entry name" value="ACTINORHODIN TRANSPORTER-RELATED"/>
    <property type="match status" value="1"/>
</dbReference>
<feature type="transmembrane region" description="Helical" evidence="5">
    <location>
        <begin position="353"/>
        <end position="375"/>
    </location>
</feature>
<keyword evidence="4 5" id="KW-0472">Membrane</keyword>
<dbReference type="InterPro" id="IPR036259">
    <property type="entry name" value="MFS_trans_sf"/>
</dbReference>
<dbReference type="PRINTS" id="PR01036">
    <property type="entry name" value="TCRTETB"/>
</dbReference>
<feature type="transmembrane region" description="Helical" evidence="5">
    <location>
        <begin position="190"/>
        <end position="212"/>
    </location>
</feature>
<dbReference type="InterPro" id="IPR020846">
    <property type="entry name" value="MFS_dom"/>
</dbReference>
<dbReference type="EMBL" id="WHJE01000001">
    <property type="protein sequence ID" value="KAE8766154.1"/>
    <property type="molecule type" value="Genomic_DNA"/>
</dbReference>
<evidence type="ECO:0000313" key="8">
    <source>
        <dbReference type="Proteomes" id="UP000451860"/>
    </source>
</evidence>
<feature type="transmembrane region" description="Helical" evidence="5">
    <location>
        <begin position="100"/>
        <end position="120"/>
    </location>
</feature>
<feature type="domain" description="Major facilitator superfamily (MFS) profile" evidence="6">
    <location>
        <begin position="34"/>
        <end position="512"/>
    </location>
</feature>
<keyword evidence="8" id="KW-1185">Reference proteome</keyword>
<dbReference type="PROSITE" id="PS50850">
    <property type="entry name" value="MFS"/>
    <property type="match status" value="1"/>
</dbReference>
<dbReference type="OrthoDB" id="7375466at2"/>
<dbReference type="SUPFAM" id="SSF103473">
    <property type="entry name" value="MFS general substrate transporter"/>
    <property type="match status" value="1"/>
</dbReference>
<organism evidence="7 8">
    <name type="scientific">Georgenia thermotolerans</name>
    <dbReference type="NCBI Taxonomy" id="527326"/>
    <lineage>
        <taxon>Bacteria</taxon>
        <taxon>Bacillati</taxon>
        <taxon>Actinomycetota</taxon>
        <taxon>Actinomycetes</taxon>
        <taxon>Micrococcales</taxon>
        <taxon>Bogoriellaceae</taxon>
        <taxon>Georgenia</taxon>
    </lineage>
</organism>
<sequence>MDSRRPRPYKWDVSDDPNLIRVEGTDRVFHRGRILVVLLIPIAMALVAVSSINVALPSISRGLGATDTDLQWVLSGYALTFGISLVPAGRAGDVLGRGAFFVIGLLLFSVASLACGLAPTPDFLNVARFVQGIGAGLYNPQTMGMIQQYWRGMERARAFALFGMVVAVSVAVGPVLAGFIIQAFGPEIGWRASFLINFPLGLIGCVLALRWFPFGKERQRRAAKKGLREARRLARRNRRPGRLGSPGLVRERIDLDPVGAVVLAVAVLCVMLPFMSRTGGVIWLLLPAGLVLVALWAMWERHYKARGRAPMVDLELFSFTSFSNGTLVAGTYFLGSTSIFVVVALYLQNGLGASALETGLVGLPNAVVSAFSSAWAGRRALIKGRSIVVGALVCAIVGSALSVAVAVLIENAGIGFGWLALPLMLVGLGQGALGSANQTLSLEDVPTSYGGTAGGVKSTAERIGTAIGNAMITAIFFGVVGVAAWEHGFAAAFGAICVCLLVSLVVAVRDRKVSGDGPMAVETR</sequence>
<evidence type="ECO:0000256" key="3">
    <source>
        <dbReference type="ARBA" id="ARBA00022989"/>
    </source>
</evidence>
<dbReference type="Proteomes" id="UP000451860">
    <property type="component" value="Unassembled WGS sequence"/>
</dbReference>
<name>A0A7J5UV35_9MICO</name>
<feature type="transmembrane region" description="Helical" evidence="5">
    <location>
        <begin position="158"/>
        <end position="184"/>
    </location>
</feature>
<feature type="transmembrane region" description="Helical" evidence="5">
    <location>
        <begin position="281"/>
        <end position="299"/>
    </location>
</feature>
<keyword evidence="2 5" id="KW-0812">Transmembrane</keyword>
<proteinExistence type="predicted"/>
<feature type="transmembrane region" description="Helical" evidence="5">
    <location>
        <begin position="466"/>
        <end position="485"/>
    </location>
</feature>